<evidence type="ECO:0000313" key="4">
    <source>
        <dbReference type="Proteomes" id="UP000177723"/>
    </source>
</evidence>
<evidence type="ECO:0000256" key="1">
    <source>
        <dbReference type="SAM" id="MobiDB-lite"/>
    </source>
</evidence>
<accession>A0A1F5WNR2</accession>
<keyword evidence="2" id="KW-1133">Transmembrane helix</keyword>
<dbReference type="AlphaFoldDB" id="A0A1F5WNR2"/>
<keyword evidence="2" id="KW-0472">Membrane</keyword>
<keyword evidence="2" id="KW-0812">Transmembrane</keyword>
<proteinExistence type="predicted"/>
<evidence type="ECO:0000313" key="3">
    <source>
        <dbReference type="EMBL" id="OGF77342.1"/>
    </source>
</evidence>
<feature type="region of interest" description="Disordered" evidence="1">
    <location>
        <begin position="291"/>
        <end position="315"/>
    </location>
</feature>
<dbReference type="EMBL" id="MFHT01000021">
    <property type="protein sequence ID" value="OGF77342.1"/>
    <property type="molecule type" value="Genomic_DNA"/>
</dbReference>
<reference evidence="3 4" key="1">
    <citation type="journal article" date="2016" name="Nat. Commun.">
        <title>Thousands of microbial genomes shed light on interconnected biogeochemical processes in an aquifer system.</title>
        <authorList>
            <person name="Anantharaman K."/>
            <person name="Brown C.T."/>
            <person name="Hug L.A."/>
            <person name="Sharon I."/>
            <person name="Castelle C.J."/>
            <person name="Probst A.J."/>
            <person name="Thomas B.C."/>
            <person name="Singh A."/>
            <person name="Wilkins M.J."/>
            <person name="Karaoz U."/>
            <person name="Brodie E.L."/>
            <person name="Williams K.H."/>
            <person name="Hubbard S.S."/>
            <person name="Banfield J.F."/>
        </authorList>
    </citation>
    <scope>NUCLEOTIDE SEQUENCE [LARGE SCALE GENOMIC DNA]</scope>
</reference>
<organism evidence="3 4">
    <name type="scientific">Candidatus Giovannonibacteria bacterium RIFCSPHIGHO2_12_FULL_43_15</name>
    <dbReference type="NCBI Taxonomy" id="1798341"/>
    <lineage>
        <taxon>Bacteria</taxon>
        <taxon>Candidatus Giovannoniibacteriota</taxon>
    </lineage>
</organism>
<name>A0A1F5WNR2_9BACT</name>
<comment type="caution">
    <text evidence="3">The sequence shown here is derived from an EMBL/GenBank/DDBJ whole genome shotgun (WGS) entry which is preliminary data.</text>
</comment>
<gene>
    <name evidence="3" type="ORF">A3F23_03535</name>
</gene>
<dbReference type="Proteomes" id="UP000177723">
    <property type="component" value="Unassembled WGS sequence"/>
</dbReference>
<evidence type="ECO:0000256" key="2">
    <source>
        <dbReference type="SAM" id="Phobius"/>
    </source>
</evidence>
<feature type="transmembrane region" description="Helical" evidence="2">
    <location>
        <begin position="12"/>
        <end position="31"/>
    </location>
</feature>
<sequence length="315" mass="34688">MENETEKKTIDHLLPSSILLSALIIAGAWIYTAEMKNSSAPEKVVRTELEEKVLPSEGVILPVTWGDLGAKLVSAGAIDADKFKAIYDQRDAFTEEYKNLLIGQNDEKLKITEENAGYLLNLFWALGLANKNPILDSGEMMNRAYGGAQNFASTAGWTIAEGNPMDHYSRHIFFALTSAEQALIDKVSRGIYRPCCDNSTHFPDCNHGMAMLGLLELMASQGVGEEDMWRTALTVNSFWFPNEYLTIATYMKNKEVDWKNVNPQEILGINYSSASGYAKIASQIVQPRGERGGNGCGVDTGETVAPQREQSDCGI</sequence>
<protein>
    <submittedName>
        <fullName evidence="3">Uncharacterized protein</fullName>
    </submittedName>
</protein>